<comment type="similarity">
    <text evidence="2 9">Belongs to the ribonucleoside diphosphate reductase class-2 family.</text>
</comment>
<evidence type="ECO:0000313" key="13">
    <source>
        <dbReference type="Proteomes" id="UP000326500"/>
    </source>
</evidence>
<dbReference type="InterPro" id="IPR008926">
    <property type="entry name" value="RNR_R1-su_N"/>
</dbReference>
<accession>A0A1G8X8N3</accession>
<dbReference type="SUPFAM" id="SSF51998">
    <property type="entry name" value="PFL-like glycyl radical enzymes"/>
    <property type="match status" value="1"/>
</dbReference>
<comment type="catalytic activity">
    <reaction evidence="8 9">
        <text>a 2'-deoxyribonucleoside 5'-diphosphate + [thioredoxin]-disulfide + H2O = a ribonucleoside 5'-diphosphate + [thioredoxin]-dithiol</text>
        <dbReference type="Rhea" id="RHEA:23252"/>
        <dbReference type="Rhea" id="RHEA-COMP:10698"/>
        <dbReference type="Rhea" id="RHEA-COMP:10700"/>
        <dbReference type="ChEBI" id="CHEBI:15377"/>
        <dbReference type="ChEBI" id="CHEBI:29950"/>
        <dbReference type="ChEBI" id="CHEBI:50058"/>
        <dbReference type="ChEBI" id="CHEBI:57930"/>
        <dbReference type="ChEBI" id="CHEBI:73316"/>
        <dbReference type="EC" id="1.17.4.1"/>
    </reaction>
</comment>
<dbReference type="PANTHER" id="PTHR43371:SF1">
    <property type="entry name" value="RIBONUCLEOSIDE-DIPHOSPHATE REDUCTASE"/>
    <property type="match status" value="1"/>
</dbReference>
<dbReference type="InterPro" id="IPR013344">
    <property type="entry name" value="RNR_NrdJ/NrdZ"/>
</dbReference>
<dbReference type="GO" id="GO:0031419">
    <property type="term" value="F:cobalamin binding"/>
    <property type="evidence" value="ECO:0007669"/>
    <property type="project" value="UniProtKB-KW"/>
</dbReference>
<keyword evidence="4 9" id="KW-0547">Nucleotide-binding</keyword>
<dbReference type="InterPro" id="IPR050862">
    <property type="entry name" value="RdRp_reductase_class-2"/>
</dbReference>
<evidence type="ECO:0000256" key="5">
    <source>
        <dbReference type="ARBA" id="ARBA00023002"/>
    </source>
</evidence>
<dbReference type="NCBIfam" id="TIGR02504">
    <property type="entry name" value="NrdJ_Z"/>
    <property type="match status" value="1"/>
</dbReference>
<keyword evidence="9" id="KW-0237">DNA synthesis</keyword>
<dbReference type="AlphaFoldDB" id="A0A1G8X8N3"/>
<gene>
    <name evidence="12" type="ORF">SAMN04488571_101312</name>
</gene>
<dbReference type="EC" id="1.17.4.1" evidence="9"/>
<dbReference type="GO" id="GO:0071897">
    <property type="term" value="P:DNA biosynthetic process"/>
    <property type="evidence" value="ECO:0007669"/>
    <property type="project" value="UniProtKB-KW"/>
</dbReference>
<dbReference type="STRING" id="2200.GCA_001571405_01057"/>
<proteinExistence type="inferred from homology"/>
<reference evidence="12 13" key="1">
    <citation type="submission" date="2016-10" db="EMBL/GenBank/DDBJ databases">
        <authorList>
            <person name="Varghese N."/>
            <person name="Submissions S."/>
        </authorList>
    </citation>
    <scope>NUCLEOTIDE SEQUENCE [LARGE SCALE GENOMIC DNA]</scope>
    <source>
        <strain evidence="12 13">DSM 2373</strain>
    </source>
</reference>
<dbReference type="Pfam" id="PF00317">
    <property type="entry name" value="Ribonuc_red_lgN"/>
    <property type="match status" value="1"/>
</dbReference>
<feature type="domain" description="Ribonucleotide reductase large subunit C-terminal" evidence="11">
    <location>
        <begin position="73"/>
        <end position="386"/>
    </location>
</feature>
<evidence type="ECO:0000256" key="3">
    <source>
        <dbReference type="ARBA" id="ARBA00022628"/>
    </source>
</evidence>
<name>A0A1G8X8N3_9EURY</name>
<evidence type="ECO:0000256" key="7">
    <source>
        <dbReference type="ARBA" id="ARBA00023285"/>
    </source>
</evidence>
<dbReference type="GO" id="GO:0005524">
    <property type="term" value="F:ATP binding"/>
    <property type="evidence" value="ECO:0007669"/>
    <property type="project" value="InterPro"/>
</dbReference>
<dbReference type="UniPathway" id="UPA00326"/>
<dbReference type="PRINTS" id="PR01183">
    <property type="entry name" value="RIBORDTASEM1"/>
</dbReference>
<dbReference type="Gene3D" id="3.20.70.20">
    <property type="match status" value="1"/>
</dbReference>
<comment type="function">
    <text evidence="9">Catalyzes the reduction of ribonucleotides to deoxyribonucleotides. May function to provide a pool of deoxyribonucleotide precursors for DNA repair during oxygen limitation and/or for immediate growth after restoration of oxygen.</text>
</comment>
<sequence length="552" mass="60214">MGYYMELSPQGRILLEHRYLLPGEAPEDLFSRVADAVGGTARSREFFSLISSLLFLPNSPTLMNAGTPGGQLSACFVLPIEDTLEGIFRTLGQMALIHQSGGGTGFSFSRLRPRGDSVNGVAGAATGPVSFIRVFDAATEAVRQGGRRRGANMGVLAASHPDIEEFVTAKQDGGLSNFNISVGIDEQFIHALATGREYDLINPRDGSMWQSIDPRSLWHLIAASARDSGEPGVLFLDEINRRCTTPHLGPIEATNPCGEQPLYPYESCNLGSINLARCIRGSDLDEDLLATVVRCGVEFLDAVIDVNHFPIPEIQERTLATRKIGLGVMGFAEALIRLGIPYESEEAIRFAGSLMEMIQTWARERSEELGREKGSFPAIEGSIYSGEMRNATVTTIAPTGSIHLIAGTTSGIEPVFSFAYDRTIDGRPVSIVSDLITEFLPKTAGGRDVAEHVRRYGTVDGLPLDDHTRDLFKTALEIAPEHHVRMQAAFQKHVDNAVSKTVNLPENTEVDDITRVFSLAHDLKCKGITVYRYRSRSDQVISQGCDICRIDG</sequence>
<dbReference type="Proteomes" id="UP000326500">
    <property type="component" value="Unassembled WGS sequence"/>
</dbReference>
<keyword evidence="3 9" id="KW-0846">Cobalamin</keyword>
<evidence type="ECO:0000259" key="11">
    <source>
        <dbReference type="Pfam" id="PF02867"/>
    </source>
</evidence>
<evidence type="ECO:0000256" key="1">
    <source>
        <dbReference type="ARBA" id="ARBA00001922"/>
    </source>
</evidence>
<dbReference type="InterPro" id="IPR013509">
    <property type="entry name" value="RNR_lsu_N"/>
</dbReference>
<evidence type="ECO:0000259" key="10">
    <source>
        <dbReference type="Pfam" id="PF00317"/>
    </source>
</evidence>
<keyword evidence="5 9" id="KW-0560">Oxidoreductase</keyword>
<evidence type="ECO:0000256" key="4">
    <source>
        <dbReference type="ARBA" id="ARBA00022741"/>
    </source>
</evidence>
<keyword evidence="13" id="KW-1185">Reference proteome</keyword>
<dbReference type="EMBL" id="FNFT01000001">
    <property type="protein sequence ID" value="SDJ86972.1"/>
    <property type="molecule type" value="Genomic_DNA"/>
</dbReference>
<dbReference type="Pfam" id="PF02867">
    <property type="entry name" value="Ribonuc_red_lgC"/>
    <property type="match status" value="2"/>
</dbReference>
<comment type="cofactor">
    <cofactor evidence="1 9">
        <name>adenosylcob(III)alamin</name>
        <dbReference type="ChEBI" id="CHEBI:18408"/>
    </cofactor>
</comment>
<protein>
    <recommendedName>
        <fullName evidence="9">Vitamin B12-dependent ribonucleotide reductase</fullName>
        <ecNumber evidence="9">1.17.4.1</ecNumber>
    </recommendedName>
</protein>
<dbReference type="PANTHER" id="PTHR43371">
    <property type="entry name" value="VITAMIN B12-DEPENDENT RIBONUCLEOTIDE REDUCTASE"/>
    <property type="match status" value="1"/>
</dbReference>
<organism evidence="12 13">
    <name type="scientific">Methanoculleus thermophilus</name>
    <dbReference type="NCBI Taxonomy" id="2200"/>
    <lineage>
        <taxon>Archaea</taxon>
        <taxon>Methanobacteriati</taxon>
        <taxon>Methanobacteriota</taxon>
        <taxon>Stenosarchaea group</taxon>
        <taxon>Methanomicrobia</taxon>
        <taxon>Methanomicrobiales</taxon>
        <taxon>Methanomicrobiaceae</taxon>
        <taxon>Methanoculleus</taxon>
    </lineage>
</organism>
<evidence type="ECO:0000256" key="8">
    <source>
        <dbReference type="ARBA" id="ARBA00047754"/>
    </source>
</evidence>
<dbReference type="CDD" id="cd02888">
    <property type="entry name" value="RNR_II_dimer"/>
    <property type="match status" value="1"/>
</dbReference>
<evidence type="ECO:0000313" key="12">
    <source>
        <dbReference type="EMBL" id="SDJ86972.1"/>
    </source>
</evidence>
<dbReference type="GO" id="GO:0009263">
    <property type="term" value="P:deoxyribonucleotide biosynthetic process"/>
    <property type="evidence" value="ECO:0007669"/>
    <property type="project" value="InterPro"/>
</dbReference>
<evidence type="ECO:0000256" key="6">
    <source>
        <dbReference type="ARBA" id="ARBA00023157"/>
    </source>
</evidence>
<keyword evidence="7 9" id="KW-0170">Cobalt</keyword>
<keyword evidence="6" id="KW-1015">Disulfide bond</keyword>
<dbReference type="InterPro" id="IPR000788">
    <property type="entry name" value="RNR_lg_C"/>
</dbReference>
<evidence type="ECO:0000256" key="9">
    <source>
        <dbReference type="RuleBase" id="RU364064"/>
    </source>
</evidence>
<feature type="domain" description="Ribonucleotide reductase large subunit N-terminal" evidence="10">
    <location>
        <begin position="5"/>
        <end position="70"/>
    </location>
</feature>
<evidence type="ECO:0000256" key="2">
    <source>
        <dbReference type="ARBA" id="ARBA00007405"/>
    </source>
</evidence>
<dbReference type="GO" id="GO:0004748">
    <property type="term" value="F:ribonucleoside-diphosphate reductase activity, thioredoxin disulfide as acceptor"/>
    <property type="evidence" value="ECO:0007669"/>
    <property type="project" value="UniProtKB-EC"/>
</dbReference>
<dbReference type="SUPFAM" id="SSF48168">
    <property type="entry name" value="R1 subunit of ribonucleotide reductase, N-terminal domain"/>
    <property type="match status" value="1"/>
</dbReference>
<feature type="domain" description="Ribonucleotide reductase large subunit C-terminal" evidence="11">
    <location>
        <begin position="388"/>
        <end position="531"/>
    </location>
</feature>